<name>A0A6A5SC17_9PLEO</name>
<accession>A0A6A5SC17</accession>
<reference evidence="1" key="1">
    <citation type="journal article" date="2020" name="Stud. Mycol.">
        <title>101 Dothideomycetes genomes: a test case for predicting lifestyles and emergence of pathogens.</title>
        <authorList>
            <person name="Haridas S."/>
            <person name="Albert R."/>
            <person name="Binder M."/>
            <person name="Bloem J."/>
            <person name="Labutti K."/>
            <person name="Salamov A."/>
            <person name="Andreopoulos B."/>
            <person name="Baker S."/>
            <person name="Barry K."/>
            <person name="Bills G."/>
            <person name="Bluhm B."/>
            <person name="Cannon C."/>
            <person name="Castanera R."/>
            <person name="Culley D."/>
            <person name="Daum C."/>
            <person name="Ezra D."/>
            <person name="Gonzalez J."/>
            <person name="Henrissat B."/>
            <person name="Kuo A."/>
            <person name="Liang C."/>
            <person name="Lipzen A."/>
            <person name="Lutzoni F."/>
            <person name="Magnuson J."/>
            <person name="Mondo S."/>
            <person name="Nolan M."/>
            <person name="Ohm R."/>
            <person name="Pangilinan J."/>
            <person name="Park H.-J."/>
            <person name="Ramirez L."/>
            <person name="Alfaro M."/>
            <person name="Sun H."/>
            <person name="Tritt A."/>
            <person name="Yoshinaga Y."/>
            <person name="Zwiers L.-H."/>
            <person name="Turgeon B."/>
            <person name="Goodwin S."/>
            <person name="Spatafora J."/>
            <person name="Crous P."/>
            <person name="Grigoriev I."/>
        </authorList>
    </citation>
    <scope>NUCLEOTIDE SEQUENCE</scope>
    <source>
        <strain evidence="1">CBS 161.51</strain>
    </source>
</reference>
<organism evidence="1 2">
    <name type="scientific">Clathrospora elynae</name>
    <dbReference type="NCBI Taxonomy" id="706981"/>
    <lineage>
        <taxon>Eukaryota</taxon>
        <taxon>Fungi</taxon>
        <taxon>Dikarya</taxon>
        <taxon>Ascomycota</taxon>
        <taxon>Pezizomycotina</taxon>
        <taxon>Dothideomycetes</taxon>
        <taxon>Pleosporomycetidae</taxon>
        <taxon>Pleosporales</taxon>
        <taxon>Diademaceae</taxon>
        <taxon>Clathrospora</taxon>
    </lineage>
</organism>
<sequence>VPKLNVTGSNFYQWNLSIKVYGTIYDATKVLDGTQTIPELPMYIGLIPEPTLLDISSIDPTNIEHVNALAKGKDFDNNCRSINTNIKKAAEKQVECIKYWKKLDRVL</sequence>
<dbReference type="Proteomes" id="UP000800038">
    <property type="component" value="Unassembled WGS sequence"/>
</dbReference>
<protein>
    <submittedName>
        <fullName evidence="1">Uncharacterized protein</fullName>
    </submittedName>
</protein>
<proteinExistence type="predicted"/>
<dbReference type="AlphaFoldDB" id="A0A6A5SC17"/>
<evidence type="ECO:0000313" key="1">
    <source>
        <dbReference type="EMBL" id="KAF1937104.1"/>
    </source>
</evidence>
<dbReference type="EMBL" id="ML976154">
    <property type="protein sequence ID" value="KAF1937104.1"/>
    <property type="molecule type" value="Genomic_DNA"/>
</dbReference>
<evidence type="ECO:0000313" key="2">
    <source>
        <dbReference type="Proteomes" id="UP000800038"/>
    </source>
</evidence>
<keyword evidence="2" id="KW-1185">Reference proteome</keyword>
<dbReference type="OrthoDB" id="3725657at2759"/>
<feature type="non-terminal residue" evidence="1">
    <location>
        <position position="1"/>
    </location>
</feature>
<gene>
    <name evidence="1" type="ORF">EJ02DRAFT_357605</name>
</gene>